<dbReference type="GO" id="GO:0006146">
    <property type="term" value="P:adenine catabolic process"/>
    <property type="evidence" value="ECO:0007669"/>
    <property type="project" value="UniProtKB-UniRule"/>
</dbReference>
<evidence type="ECO:0000256" key="4">
    <source>
        <dbReference type="ARBA" id="ARBA00022833"/>
    </source>
</evidence>
<keyword evidence="4 7" id="KW-0862">Zinc</keyword>
<dbReference type="HOGENOM" id="CLU_039228_7_0_1"/>
<dbReference type="GO" id="GO:0005829">
    <property type="term" value="C:cytosol"/>
    <property type="evidence" value="ECO:0007669"/>
    <property type="project" value="TreeGrafter"/>
</dbReference>
<dbReference type="GeneID" id="27318978"/>
<dbReference type="PROSITE" id="PS00485">
    <property type="entry name" value="A_DEAMINASE"/>
    <property type="match status" value="1"/>
</dbReference>
<keyword evidence="6 7" id="KW-0539">Nucleus</keyword>
<evidence type="ECO:0000313" key="9">
    <source>
        <dbReference type="EMBL" id="KIV97375.1"/>
    </source>
</evidence>
<evidence type="ECO:0000256" key="1">
    <source>
        <dbReference type="ARBA" id="ARBA00022490"/>
    </source>
</evidence>
<dbReference type="VEuPathDB" id="FungiDB:PV10_01133"/>
<feature type="site" description="Important for catalytic activity" evidence="7">
    <location>
        <position position="232"/>
    </location>
</feature>
<comment type="similarity">
    <text evidence="7">Belongs to the metallo-dependent hydrolases superfamily. Adenosine and AMP deaminases family. Adenine deaminase type 2 subfamily.</text>
</comment>
<dbReference type="InterPro" id="IPR001365">
    <property type="entry name" value="A_deaminase_dom"/>
</dbReference>
<dbReference type="HAMAP" id="MF_01962">
    <property type="entry name" value="Adenine_deaminase"/>
    <property type="match status" value="1"/>
</dbReference>
<keyword evidence="10" id="KW-1185">Reference proteome</keyword>
<evidence type="ECO:0000256" key="6">
    <source>
        <dbReference type="ARBA" id="ARBA00023242"/>
    </source>
</evidence>
<dbReference type="CDD" id="cd01320">
    <property type="entry name" value="ADA"/>
    <property type="match status" value="1"/>
</dbReference>
<dbReference type="PANTHER" id="PTHR43114:SF6">
    <property type="entry name" value="ADENINE DEAMINASE"/>
    <property type="match status" value="1"/>
</dbReference>
<comment type="catalytic activity">
    <reaction evidence="7">
        <text>adenine + H2O + H(+) = hypoxanthine + NH4(+)</text>
        <dbReference type="Rhea" id="RHEA:23688"/>
        <dbReference type="ChEBI" id="CHEBI:15377"/>
        <dbReference type="ChEBI" id="CHEBI:15378"/>
        <dbReference type="ChEBI" id="CHEBI:16708"/>
        <dbReference type="ChEBI" id="CHEBI:17368"/>
        <dbReference type="ChEBI" id="CHEBI:28938"/>
        <dbReference type="EC" id="3.5.4.2"/>
    </reaction>
</comment>
<accession>A0A0D1X6C4</accession>
<dbReference type="InterPro" id="IPR006650">
    <property type="entry name" value="A/AMP_deam_AS"/>
</dbReference>
<evidence type="ECO:0000313" key="10">
    <source>
        <dbReference type="Proteomes" id="UP000054302"/>
    </source>
</evidence>
<dbReference type="GO" id="GO:0000034">
    <property type="term" value="F:adenine deaminase activity"/>
    <property type="evidence" value="ECO:0007669"/>
    <property type="project" value="UniProtKB-UniRule"/>
</dbReference>
<dbReference type="STRING" id="212818.A0A0D1X6C4"/>
<name>A0A0D1X6C4_EXOME</name>
<dbReference type="OMA" id="NHFTIHA"/>
<dbReference type="NCBIfam" id="TIGR01430">
    <property type="entry name" value="aden_deam"/>
    <property type="match status" value="1"/>
</dbReference>
<reference evidence="9 10" key="1">
    <citation type="submission" date="2015-01" db="EMBL/GenBank/DDBJ databases">
        <title>The Genome Sequence of Exophiala mesophila CBS40295.</title>
        <authorList>
            <consortium name="The Broad Institute Genomics Platform"/>
            <person name="Cuomo C."/>
            <person name="de Hoog S."/>
            <person name="Gorbushina A."/>
            <person name="Stielow B."/>
            <person name="Teixiera M."/>
            <person name="Abouelleil A."/>
            <person name="Chapman S.B."/>
            <person name="Priest M."/>
            <person name="Young S.K."/>
            <person name="Wortman J."/>
            <person name="Nusbaum C."/>
            <person name="Birren B."/>
        </authorList>
    </citation>
    <scope>NUCLEOTIDE SEQUENCE [LARGE SCALE GENOMIC DNA]</scope>
    <source>
        <strain evidence="9 10">CBS 40295</strain>
    </source>
</reference>
<proteinExistence type="inferred from homology"/>
<dbReference type="Pfam" id="PF00962">
    <property type="entry name" value="A_deaminase"/>
    <property type="match status" value="1"/>
</dbReference>
<dbReference type="AlphaFoldDB" id="A0A0D1X6C4"/>
<comment type="cofactor">
    <cofactor evidence="7">
        <name>Zn(2+)</name>
        <dbReference type="ChEBI" id="CHEBI:29105"/>
    </cofactor>
    <text evidence="7">Binds 1 zinc ion per subunit.</text>
</comment>
<evidence type="ECO:0000256" key="3">
    <source>
        <dbReference type="ARBA" id="ARBA00022801"/>
    </source>
</evidence>
<dbReference type="Gene3D" id="3.20.20.140">
    <property type="entry name" value="Metal-dependent hydrolases"/>
    <property type="match status" value="1"/>
</dbReference>
<keyword evidence="5 7" id="KW-0546">Nucleotide metabolism</keyword>
<feature type="binding site" evidence="7">
    <location>
        <position position="290"/>
    </location>
    <ligand>
        <name>substrate</name>
    </ligand>
</feature>
<dbReference type="FunFam" id="3.20.20.140:FF:000039">
    <property type="entry name" value="Adenine deaminase"/>
    <property type="match status" value="1"/>
</dbReference>
<dbReference type="InterPro" id="IPR032466">
    <property type="entry name" value="Metal_Hydrolase"/>
</dbReference>
<dbReference type="Proteomes" id="UP000054302">
    <property type="component" value="Unassembled WGS sequence"/>
</dbReference>
<feature type="binding site" evidence="7">
    <location>
        <position position="21"/>
    </location>
    <ligand>
        <name>Zn(2+)</name>
        <dbReference type="ChEBI" id="CHEBI:29105"/>
        <note>catalytic</note>
    </ligand>
</feature>
<comment type="subcellular location">
    <subcellularLocation>
        <location evidence="7">Cytoplasm</location>
    </subcellularLocation>
    <subcellularLocation>
        <location evidence="7">Nucleus</location>
    </subcellularLocation>
</comment>
<dbReference type="RefSeq" id="XP_016228949.1">
    <property type="nucleotide sequence ID" value="XM_016365300.1"/>
</dbReference>
<keyword evidence="3 7" id="KW-0378">Hydrolase</keyword>
<dbReference type="InterPro" id="IPR028892">
    <property type="entry name" value="ADE"/>
</dbReference>
<dbReference type="GO" id="GO:0043103">
    <property type="term" value="P:hypoxanthine salvage"/>
    <property type="evidence" value="ECO:0007669"/>
    <property type="project" value="UniProtKB-UniRule"/>
</dbReference>
<dbReference type="GO" id="GO:0008270">
    <property type="term" value="F:zinc ion binding"/>
    <property type="evidence" value="ECO:0007669"/>
    <property type="project" value="UniProtKB-UniRule"/>
</dbReference>
<dbReference type="GO" id="GO:0009168">
    <property type="term" value="P:purine ribonucleoside monophosphate biosynthetic process"/>
    <property type="evidence" value="ECO:0007669"/>
    <property type="project" value="InterPro"/>
</dbReference>
<dbReference type="EMBL" id="KN847520">
    <property type="protein sequence ID" value="KIV97375.1"/>
    <property type="molecule type" value="Genomic_DNA"/>
</dbReference>
<gene>
    <name evidence="7" type="primary">AAH1</name>
    <name evidence="9" type="ORF">PV10_01133</name>
</gene>
<dbReference type="OrthoDB" id="272271at2759"/>
<organism evidence="9 10">
    <name type="scientific">Exophiala mesophila</name>
    <name type="common">Black yeast-like fungus</name>
    <dbReference type="NCBI Taxonomy" id="212818"/>
    <lineage>
        <taxon>Eukaryota</taxon>
        <taxon>Fungi</taxon>
        <taxon>Dikarya</taxon>
        <taxon>Ascomycota</taxon>
        <taxon>Pezizomycotina</taxon>
        <taxon>Eurotiomycetes</taxon>
        <taxon>Chaetothyriomycetidae</taxon>
        <taxon>Chaetothyriales</taxon>
        <taxon>Herpotrichiellaceae</taxon>
        <taxon>Exophiala</taxon>
    </lineage>
</organism>
<dbReference type="PANTHER" id="PTHR43114">
    <property type="entry name" value="ADENINE DEAMINASE"/>
    <property type="match status" value="1"/>
</dbReference>
<evidence type="ECO:0000256" key="5">
    <source>
        <dbReference type="ARBA" id="ARBA00023080"/>
    </source>
</evidence>
<feature type="binding site" evidence="7">
    <location>
        <position position="19"/>
    </location>
    <ligand>
        <name>Zn(2+)</name>
        <dbReference type="ChEBI" id="CHEBI:29105"/>
        <note>catalytic</note>
    </ligand>
</feature>
<feature type="binding site" evidence="7">
    <location>
        <position position="208"/>
    </location>
    <ligand>
        <name>Zn(2+)</name>
        <dbReference type="ChEBI" id="CHEBI:29105"/>
        <note>catalytic</note>
    </ligand>
</feature>
<feature type="active site" description="Proton donor" evidence="7">
    <location>
        <position position="211"/>
    </location>
</feature>
<comment type="function">
    <text evidence="7">Catalyzes the hydrolytic deamination of adenine to hypoxanthine. Plays an important role in the purine salvage pathway and in nitrogen catabolism.</text>
</comment>
<keyword evidence="1 7" id="KW-0963">Cytoplasm</keyword>
<protein>
    <recommendedName>
        <fullName evidence="7">Adenine deaminase</fullName>
        <shortName evidence="7">ADE</shortName>
        <ecNumber evidence="7">3.5.4.2</ecNumber>
    </recommendedName>
    <alternativeName>
        <fullName evidence="7">Adenine aminohydrolase</fullName>
        <shortName evidence="7">AAH</shortName>
    </alternativeName>
</protein>
<evidence type="ECO:0000259" key="8">
    <source>
        <dbReference type="Pfam" id="PF00962"/>
    </source>
</evidence>
<dbReference type="GO" id="GO:0009117">
    <property type="term" value="P:nucleotide metabolic process"/>
    <property type="evidence" value="ECO:0007669"/>
    <property type="project" value="UniProtKB-KW"/>
</dbReference>
<sequence>MCQGKQHEFLQALPKCEHHMHLEGSLSPELLFTLARRNNIDLPSSDPAFQSPSSLLARYRQFTSLDDFLHYYFIGMSVLMSAADFESLTYDYFRIAHSDGVLHAEVFFDPQVHMHRGVPYAAVVEGITRGRERAMADFGISSEIIVCVLRHLPVEDGHAMYTEHAVPDLEVGRVKGLGLSSTELGNLGTKYTSIYSDAENRGFNLTAHAGEEGGVEYMASALYDLHVTRVDHGIKLGHSPELMREFVDRNILVTLCPMSNVELKCVTKIADLPLRLYLDQGVKFSINSDDPAYFGGYILENYCQVQDAFSLTNQEWGVICGNAIEGSWCTEERKSHLRERLASVLQMFEQR</sequence>
<feature type="binding site" evidence="7">
    <location>
        <position position="289"/>
    </location>
    <ligand>
        <name>Zn(2+)</name>
        <dbReference type="ChEBI" id="CHEBI:29105"/>
        <note>catalytic</note>
    </ligand>
</feature>
<keyword evidence="2 7" id="KW-0479">Metal-binding</keyword>
<evidence type="ECO:0000256" key="7">
    <source>
        <dbReference type="HAMAP-Rule" id="MF_03145"/>
    </source>
</evidence>
<dbReference type="GO" id="GO:0005634">
    <property type="term" value="C:nucleus"/>
    <property type="evidence" value="ECO:0007669"/>
    <property type="project" value="UniProtKB-SubCell"/>
</dbReference>
<feature type="domain" description="Adenosine deaminase" evidence="8">
    <location>
        <begin position="14"/>
        <end position="342"/>
    </location>
</feature>
<evidence type="ECO:0000256" key="2">
    <source>
        <dbReference type="ARBA" id="ARBA00022723"/>
    </source>
</evidence>
<dbReference type="InterPro" id="IPR006330">
    <property type="entry name" value="Ado/ade_deaminase"/>
</dbReference>
<dbReference type="EC" id="3.5.4.2" evidence="7"/>
<dbReference type="SUPFAM" id="SSF51556">
    <property type="entry name" value="Metallo-dependent hydrolases"/>
    <property type="match status" value="1"/>
</dbReference>